<feature type="transmembrane region" description="Helical" evidence="10">
    <location>
        <begin position="234"/>
        <end position="252"/>
    </location>
</feature>
<keyword evidence="7 10" id="KW-1133">Transmembrane helix</keyword>
<accession>A0A485LKR2</accession>
<name>A0A485LKR2_9STRA</name>
<dbReference type="GO" id="GO:0042500">
    <property type="term" value="F:aspartic endopeptidase activity, intramembrane cleaving"/>
    <property type="evidence" value="ECO:0007669"/>
    <property type="project" value="InterPro"/>
</dbReference>
<evidence type="ECO:0000256" key="2">
    <source>
        <dbReference type="ARBA" id="ARBA00004653"/>
    </source>
</evidence>
<dbReference type="PANTHER" id="PTHR10202:SF13">
    <property type="entry name" value="PRESENILIN HOMOLOG"/>
    <property type="match status" value="1"/>
</dbReference>
<evidence type="ECO:0000256" key="6">
    <source>
        <dbReference type="ARBA" id="ARBA00022976"/>
    </source>
</evidence>
<organism evidence="12 13">
    <name type="scientific">Aphanomyces stellatus</name>
    <dbReference type="NCBI Taxonomy" id="120398"/>
    <lineage>
        <taxon>Eukaryota</taxon>
        <taxon>Sar</taxon>
        <taxon>Stramenopiles</taxon>
        <taxon>Oomycota</taxon>
        <taxon>Saprolegniomycetes</taxon>
        <taxon>Saprolegniales</taxon>
        <taxon>Verrucalvaceae</taxon>
        <taxon>Aphanomyces</taxon>
    </lineage>
</organism>
<dbReference type="GO" id="GO:0016485">
    <property type="term" value="P:protein processing"/>
    <property type="evidence" value="ECO:0007669"/>
    <property type="project" value="InterPro"/>
</dbReference>
<dbReference type="GO" id="GO:0005789">
    <property type="term" value="C:endoplasmic reticulum membrane"/>
    <property type="evidence" value="ECO:0007669"/>
    <property type="project" value="UniProtKB-SubCell"/>
</dbReference>
<dbReference type="Pfam" id="PF01080">
    <property type="entry name" value="Presenilin"/>
    <property type="match status" value="1"/>
</dbReference>
<evidence type="ECO:0000313" key="11">
    <source>
        <dbReference type="EMBL" id="KAF0685754.1"/>
    </source>
</evidence>
<dbReference type="AlphaFoldDB" id="A0A485LKR2"/>
<feature type="transmembrane region" description="Helical" evidence="10">
    <location>
        <begin position="420"/>
        <end position="441"/>
    </location>
</feature>
<dbReference type="GO" id="GO:0070765">
    <property type="term" value="C:gamma-secretase complex"/>
    <property type="evidence" value="ECO:0007669"/>
    <property type="project" value="TreeGrafter"/>
</dbReference>
<dbReference type="Gene3D" id="1.10.472.100">
    <property type="entry name" value="Presenilin"/>
    <property type="match status" value="1"/>
</dbReference>
<dbReference type="OrthoDB" id="432970at2759"/>
<dbReference type="GO" id="GO:0007219">
    <property type="term" value="P:Notch signaling pathway"/>
    <property type="evidence" value="ECO:0007669"/>
    <property type="project" value="UniProtKB-KW"/>
</dbReference>
<protein>
    <submittedName>
        <fullName evidence="12">Aste57867_22362 protein</fullName>
    </submittedName>
</protein>
<comment type="similarity">
    <text evidence="3">Belongs to the peptidase A22A family.</text>
</comment>
<dbReference type="InterPro" id="IPR006639">
    <property type="entry name" value="Preselin/SPP"/>
</dbReference>
<evidence type="ECO:0000313" key="13">
    <source>
        <dbReference type="Proteomes" id="UP000332933"/>
    </source>
</evidence>
<dbReference type="GO" id="GO:0000139">
    <property type="term" value="C:Golgi membrane"/>
    <property type="evidence" value="ECO:0007669"/>
    <property type="project" value="UniProtKB-SubCell"/>
</dbReference>
<evidence type="ECO:0000256" key="3">
    <source>
        <dbReference type="ARBA" id="ARBA00008604"/>
    </source>
</evidence>
<comment type="subcellular location">
    <subcellularLocation>
        <location evidence="1">Endoplasmic reticulum membrane</location>
        <topology evidence="1">Multi-pass membrane protein</topology>
    </subcellularLocation>
    <subcellularLocation>
        <location evidence="2">Golgi apparatus membrane</location>
        <topology evidence="2">Multi-pass membrane protein</topology>
    </subcellularLocation>
</comment>
<keyword evidence="5" id="KW-0256">Endoplasmic reticulum</keyword>
<dbReference type="GO" id="GO:0006509">
    <property type="term" value="P:membrane protein ectodomain proteolysis"/>
    <property type="evidence" value="ECO:0007669"/>
    <property type="project" value="TreeGrafter"/>
</dbReference>
<evidence type="ECO:0000256" key="8">
    <source>
        <dbReference type="ARBA" id="ARBA00023034"/>
    </source>
</evidence>
<dbReference type="EMBL" id="CAADRA010007074">
    <property type="protein sequence ID" value="VFT99025.1"/>
    <property type="molecule type" value="Genomic_DNA"/>
</dbReference>
<feature type="transmembrane region" description="Helical" evidence="10">
    <location>
        <begin position="55"/>
        <end position="76"/>
    </location>
</feature>
<dbReference type="EMBL" id="VJMH01007048">
    <property type="protein sequence ID" value="KAF0685754.1"/>
    <property type="molecule type" value="Genomic_DNA"/>
</dbReference>
<keyword evidence="13" id="KW-1185">Reference proteome</keyword>
<proteinExistence type="inferred from homology"/>
<dbReference type="InterPro" id="IPR042524">
    <property type="entry name" value="Presenilin_C"/>
</dbReference>
<keyword evidence="9 10" id="KW-0472">Membrane</keyword>
<dbReference type="SMART" id="SM00730">
    <property type="entry name" value="PSN"/>
    <property type="match status" value="1"/>
</dbReference>
<reference evidence="11" key="2">
    <citation type="submission" date="2019-06" db="EMBL/GenBank/DDBJ databases">
        <title>Genomics analysis of Aphanomyces spp. identifies a new class of oomycete effector associated with host adaptation.</title>
        <authorList>
            <person name="Gaulin E."/>
        </authorList>
    </citation>
    <scope>NUCLEOTIDE SEQUENCE</scope>
    <source>
        <strain evidence="11">CBS 578.67</strain>
    </source>
</reference>
<evidence type="ECO:0000313" key="12">
    <source>
        <dbReference type="EMBL" id="VFT99025.1"/>
    </source>
</evidence>
<evidence type="ECO:0000256" key="4">
    <source>
        <dbReference type="ARBA" id="ARBA00022692"/>
    </source>
</evidence>
<evidence type="ECO:0000256" key="7">
    <source>
        <dbReference type="ARBA" id="ARBA00022989"/>
    </source>
</evidence>
<keyword evidence="6" id="KW-0914">Notch signaling pathway</keyword>
<keyword evidence="4 10" id="KW-0812">Transmembrane</keyword>
<feature type="transmembrane region" description="Helical" evidence="10">
    <location>
        <begin position="170"/>
        <end position="192"/>
    </location>
</feature>
<feature type="transmembrane region" description="Helical" evidence="10">
    <location>
        <begin position="138"/>
        <end position="158"/>
    </location>
</feature>
<sequence length="481" mass="53109">MASDGMHFNSTYDEPLLSSYETLKDSSPPVSATYAQSSNPFGMSLSTLVTQLNSFLAVLWPVLVTMVIASLVAVFVQDAEAERAMSRYLYYKDIDASEESMGTKTIQALANALVIICFIAVVTFLVVLLYKINCMGGLQGYLMVSSATLLGLVGSVLAEKIFCTILEWPIDVYSMAFVMYNFAIVGTLSIFYQKVVLSLDSRVFYRGMSPDVGRAYLVVTSVIMSWQLCQLPSWSTWAILFALAFWDLFAVLTPCGPLRCLVNLIQSEGRPMPGLLYEADIQETHKSRSLPPKVVSPGTAAIYRALPAYAAGESARHLAVFESQLTEFCMDYRSPHMANVRNVARHYAHNQNECWRQLYTKYNVTYIRSNRSYPSVADVFDGTPPPSHESQPPTKETIKLGLGDFIFYSVLVARAAMTSFGAFAACFLCVVVGLAATMYLLGHFNALPALPISILLGISAFFWMAEAGNAYIEFLVLRGIC</sequence>
<dbReference type="PANTHER" id="PTHR10202">
    <property type="entry name" value="PRESENILIN"/>
    <property type="match status" value="1"/>
</dbReference>
<evidence type="ECO:0000256" key="9">
    <source>
        <dbReference type="ARBA" id="ARBA00023136"/>
    </source>
</evidence>
<dbReference type="Proteomes" id="UP000332933">
    <property type="component" value="Unassembled WGS sequence"/>
</dbReference>
<reference evidence="12 13" key="1">
    <citation type="submission" date="2019-03" db="EMBL/GenBank/DDBJ databases">
        <authorList>
            <person name="Gaulin E."/>
            <person name="Dumas B."/>
        </authorList>
    </citation>
    <scope>NUCLEOTIDE SEQUENCE [LARGE SCALE GENOMIC DNA]</scope>
    <source>
        <strain evidence="12">CBS 568.67</strain>
    </source>
</reference>
<gene>
    <name evidence="12" type="primary">Aste57867_22362</name>
    <name evidence="11" type="ORF">As57867_022292</name>
    <name evidence="12" type="ORF">ASTE57867_22362</name>
</gene>
<feature type="transmembrane region" description="Helical" evidence="10">
    <location>
        <begin position="108"/>
        <end position="132"/>
    </location>
</feature>
<evidence type="ECO:0000256" key="5">
    <source>
        <dbReference type="ARBA" id="ARBA00022824"/>
    </source>
</evidence>
<dbReference type="InterPro" id="IPR001108">
    <property type="entry name" value="Peptidase_A22A"/>
</dbReference>
<feature type="transmembrane region" description="Helical" evidence="10">
    <location>
        <begin position="447"/>
        <end position="465"/>
    </location>
</feature>
<keyword evidence="8" id="KW-0333">Golgi apparatus</keyword>
<evidence type="ECO:0000256" key="1">
    <source>
        <dbReference type="ARBA" id="ARBA00004477"/>
    </source>
</evidence>
<evidence type="ECO:0000256" key="10">
    <source>
        <dbReference type="SAM" id="Phobius"/>
    </source>
</evidence>